<evidence type="ECO:0000313" key="8">
    <source>
        <dbReference type="EMBL" id="SKB33757.1"/>
    </source>
</evidence>
<comment type="similarity">
    <text evidence="2">Belongs to the SusD family.</text>
</comment>
<dbReference type="STRING" id="623280.SAMN05660226_00697"/>
<feature type="domain" description="RagB/SusD" evidence="6">
    <location>
        <begin position="289"/>
        <end position="555"/>
    </location>
</feature>
<reference evidence="8 9" key="1">
    <citation type="submission" date="2017-02" db="EMBL/GenBank/DDBJ databases">
        <authorList>
            <person name="Peterson S.W."/>
        </authorList>
    </citation>
    <scope>NUCLEOTIDE SEQUENCE [LARGE SCALE GENOMIC DNA]</scope>
    <source>
        <strain evidence="8 9">DSM 22899</strain>
    </source>
</reference>
<dbReference type="InterPro" id="IPR011990">
    <property type="entry name" value="TPR-like_helical_dom_sf"/>
</dbReference>
<dbReference type="InterPro" id="IPR012944">
    <property type="entry name" value="SusD_RagB_dom"/>
</dbReference>
<keyword evidence="4" id="KW-0472">Membrane</keyword>
<evidence type="ECO:0000256" key="3">
    <source>
        <dbReference type="ARBA" id="ARBA00022729"/>
    </source>
</evidence>
<evidence type="ECO:0000259" key="6">
    <source>
        <dbReference type="Pfam" id="PF07980"/>
    </source>
</evidence>
<proteinExistence type="inferred from homology"/>
<dbReference type="EMBL" id="FUYS01000002">
    <property type="protein sequence ID" value="SKB33757.1"/>
    <property type="molecule type" value="Genomic_DNA"/>
</dbReference>
<dbReference type="OrthoDB" id="5694214at2"/>
<keyword evidence="5" id="KW-0998">Cell outer membrane</keyword>
<dbReference type="InterPro" id="IPR033985">
    <property type="entry name" value="SusD-like_N"/>
</dbReference>
<dbReference type="Proteomes" id="UP000190541">
    <property type="component" value="Unassembled WGS sequence"/>
</dbReference>
<organism evidence="8 9">
    <name type="scientific">Parapedobacter luteus</name>
    <dbReference type="NCBI Taxonomy" id="623280"/>
    <lineage>
        <taxon>Bacteria</taxon>
        <taxon>Pseudomonadati</taxon>
        <taxon>Bacteroidota</taxon>
        <taxon>Sphingobacteriia</taxon>
        <taxon>Sphingobacteriales</taxon>
        <taxon>Sphingobacteriaceae</taxon>
        <taxon>Parapedobacter</taxon>
    </lineage>
</organism>
<dbReference type="Pfam" id="PF07980">
    <property type="entry name" value="SusD_RagB"/>
    <property type="match status" value="1"/>
</dbReference>
<sequence>MKTKFNVIILAFGLTLVSCSDYLDRYPLDSPSDETFLRTEAEFEAAVTGCYNTLWFKPIDNGSFLLTLECASDIGWDRNVSDLQILGQGAATPDNTYTGNFWNTLYRGIGRVNYILSKAEPLAEIVPTEKYNRLLAEIRFLRAYYYFYLNELYGGVPLLTTPVPLSEAVLPRSSKAELTDFILAELDAAVPNLPIQTDAANRGRVTRGAALALKSRVALYAGRWPEAISAAQAVMDLGQYHLHENFGELFSYAGQTSSEIIMSIQFLKGVMVHSTPRHFFSRIALGHSNKIPVQTLVDSYECTDGLSIDRSPLFDPAHPFANRDPRLGYTVVLPQSVFVGYVFETHPDSLQTWNYNFDPPRRVQNEEATHAYATFSGYLWRKYADPADYGDIDNSDLNLIMFRYAEVLLNYAEAKIEQGSIDQSVYDAINAVRQRPSVNMPPITPGKTQAELRSIIRKERKYELAGEGIRLFDIRRWNIAHEVMPGDLLGRIRNSFLSDAPRIDENGTPHYDNVANAAQMRVIERRQFRQDRDYVWPIRRLELETNPAIEQNPNY</sequence>
<evidence type="ECO:0000256" key="5">
    <source>
        <dbReference type="ARBA" id="ARBA00023237"/>
    </source>
</evidence>
<keyword evidence="3" id="KW-0732">Signal</keyword>
<evidence type="ECO:0000256" key="4">
    <source>
        <dbReference type="ARBA" id="ARBA00023136"/>
    </source>
</evidence>
<dbReference type="AlphaFoldDB" id="A0A1T5AG80"/>
<evidence type="ECO:0000259" key="7">
    <source>
        <dbReference type="Pfam" id="PF14322"/>
    </source>
</evidence>
<evidence type="ECO:0000256" key="2">
    <source>
        <dbReference type="ARBA" id="ARBA00006275"/>
    </source>
</evidence>
<evidence type="ECO:0000256" key="1">
    <source>
        <dbReference type="ARBA" id="ARBA00004442"/>
    </source>
</evidence>
<dbReference type="CDD" id="cd08977">
    <property type="entry name" value="SusD"/>
    <property type="match status" value="1"/>
</dbReference>
<feature type="domain" description="SusD-like N-terminal" evidence="7">
    <location>
        <begin position="28"/>
        <end position="219"/>
    </location>
</feature>
<dbReference type="SUPFAM" id="SSF48452">
    <property type="entry name" value="TPR-like"/>
    <property type="match status" value="1"/>
</dbReference>
<protein>
    <submittedName>
        <fullName evidence="8">Starch-binding associating with outer membrane</fullName>
    </submittedName>
</protein>
<accession>A0A1T5AG80</accession>
<dbReference type="RefSeq" id="WP_079715447.1">
    <property type="nucleotide sequence ID" value="NZ_FUYS01000002.1"/>
</dbReference>
<dbReference type="Gene3D" id="1.25.40.390">
    <property type="match status" value="1"/>
</dbReference>
<dbReference type="PROSITE" id="PS51257">
    <property type="entry name" value="PROKAR_LIPOPROTEIN"/>
    <property type="match status" value="1"/>
</dbReference>
<dbReference type="GO" id="GO:0009279">
    <property type="term" value="C:cell outer membrane"/>
    <property type="evidence" value="ECO:0007669"/>
    <property type="project" value="UniProtKB-SubCell"/>
</dbReference>
<keyword evidence="9" id="KW-1185">Reference proteome</keyword>
<gene>
    <name evidence="8" type="ORF">SAMN05660226_00697</name>
</gene>
<name>A0A1T5AG80_9SPHI</name>
<evidence type="ECO:0000313" key="9">
    <source>
        <dbReference type="Proteomes" id="UP000190541"/>
    </source>
</evidence>
<dbReference type="Pfam" id="PF14322">
    <property type="entry name" value="SusD-like_3"/>
    <property type="match status" value="1"/>
</dbReference>
<comment type="subcellular location">
    <subcellularLocation>
        <location evidence="1">Cell outer membrane</location>
    </subcellularLocation>
</comment>